<keyword evidence="4" id="KW-1185">Reference proteome</keyword>
<gene>
    <name evidence="3" type="ORF">DEM27_26075</name>
</gene>
<dbReference type="GO" id="GO:0006633">
    <property type="term" value="P:fatty acid biosynthetic process"/>
    <property type="evidence" value="ECO:0007669"/>
    <property type="project" value="TreeGrafter"/>
</dbReference>
<dbReference type="OrthoDB" id="9780084at2"/>
<dbReference type="GO" id="GO:0016616">
    <property type="term" value="F:oxidoreductase activity, acting on the CH-OH group of donors, NAD or NADP as acceptor"/>
    <property type="evidence" value="ECO:0007669"/>
    <property type="project" value="TreeGrafter"/>
</dbReference>
<comment type="caution">
    <text evidence="3">The sequence shown here is derived from an EMBL/GenBank/DDBJ whole genome shotgun (WGS) entry which is preliminary data.</text>
</comment>
<dbReference type="PANTHER" id="PTHR42760:SF133">
    <property type="entry name" value="3-OXOACYL-[ACYL-CARRIER-PROTEIN] REDUCTASE"/>
    <property type="match status" value="1"/>
</dbReference>
<dbReference type="InterPro" id="IPR002347">
    <property type="entry name" value="SDR_fam"/>
</dbReference>
<dbReference type="InterPro" id="IPR020904">
    <property type="entry name" value="Sc_DH/Rdtase_CS"/>
</dbReference>
<comment type="similarity">
    <text evidence="1">Belongs to the short-chain dehydrogenases/reductases (SDR) family.</text>
</comment>
<dbReference type="PROSITE" id="PS00061">
    <property type="entry name" value="ADH_SHORT"/>
    <property type="match status" value="1"/>
</dbReference>
<evidence type="ECO:0000256" key="1">
    <source>
        <dbReference type="ARBA" id="ARBA00006484"/>
    </source>
</evidence>
<dbReference type="FunFam" id="3.40.50.720:FF:000084">
    <property type="entry name" value="Short-chain dehydrogenase reductase"/>
    <property type="match status" value="1"/>
</dbReference>
<dbReference type="GO" id="GO:0048038">
    <property type="term" value="F:quinone binding"/>
    <property type="evidence" value="ECO:0007669"/>
    <property type="project" value="TreeGrafter"/>
</dbReference>
<dbReference type="InterPro" id="IPR036291">
    <property type="entry name" value="NAD(P)-bd_dom_sf"/>
</dbReference>
<dbReference type="Pfam" id="PF13561">
    <property type="entry name" value="adh_short_C2"/>
    <property type="match status" value="1"/>
</dbReference>
<dbReference type="PRINTS" id="PR00081">
    <property type="entry name" value="GDHRDH"/>
</dbReference>
<dbReference type="EMBL" id="QFBC01000016">
    <property type="protein sequence ID" value="PWE53470.1"/>
    <property type="molecule type" value="Genomic_DNA"/>
</dbReference>
<sequence>MADYGELKERVAIITGGGQGLGRAFALAFAAQGAIPVIADMNADRAESVAEEVRQMGGQALAVHTDVSDVKSVQDMADAVMRTFGRIDILINNAAIFSTLKMRPFYEIPIAEWNQVLDVNINGALHSARAVCRPMMEAGWGRIINVSSASVKEGRANYMHYTTSKSALIGMTRSMARELGSRGITVNALLPGATLTEVERETVSPAQMEQMVGRRCIPREETAGDLVGTVLFLASDAAAFLTGQCVTVDGGMTHS</sequence>
<reference evidence="3 4" key="1">
    <citation type="submission" date="2018-05" db="EMBL/GenBank/DDBJ databases">
        <title>The draft genome of strain NS-104.</title>
        <authorList>
            <person name="Hang P."/>
            <person name="Jiang J."/>
        </authorList>
    </citation>
    <scope>NUCLEOTIDE SEQUENCE [LARGE SCALE GENOMIC DNA]</scope>
    <source>
        <strain evidence="3 4">NS-104</strain>
    </source>
</reference>
<accession>A0A2U2DJM4</accession>
<dbReference type="AlphaFoldDB" id="A0A2U2DJM4"/>
<protein>
    <submittedName>
        <fullName evidence="3">Short-chain dehydrogenase</fullName>
    </submittedName>
</protein>
<proteinExistence type="inferred from homology"/>
<name>A0A2U2DJM4_9HYPH</name>
<dbReference type="PANTHER" id="PTHR42760">
    <property type="entry name" value="SHORT-CHAIN DEHYDROGENASES/REDUCTASES FAMILY MEMBER"/>
    <property type="match status" value="1"/>
</dbReference>
<evidence type="ECO:0000313" key="4">
    <source>
        <dbReference type="Proteomes" id="UP000245252"/>
    </source>
</evidence>
<dbReference type="PRINTS" id="PR00080">
    <property type="entry name" value="SDRFAMILY"/>
</dbReference>
<dbReference type="Gene3D" id="3.40.50.720">
    <property type="entry name" value="NAD(P)-binding Rossmann-like Domain"/>
    <property type="match status" value="1"/>
</dbReference>
<organism evidence="3 4">
    <name type="scientific">Metarhizobium album</name>
    <dbReference type="NCBI Taxonomy" id="2182425"/>
    <lineage>
        <taxon>Bacteria</taxon>
        <taxon>Pseudomonadati</taxon>
        <taxon>Pseudomonadota</taxon>
        <taxon>Alphaproteobacteria</taxon>
        <taxon>Hyphomicrobiales</taxon>
        <taxon>Rhizobiaceae</taxon>
        <taxon>Metarhizobium</taxon>
    </lineage>
</organism>
<evidence type="ECO:0000256" key="2">
    <source>
        <dbReference type="ARBA" id="ARBA00023002"/>
    </source>
</evidence>
<keyword evidence="2" id="KW-0560">Oxidoreductase</keyword>
<dbReference type="SUPFAM" id="SSF51735">
    <property type="entry name" value="NAD(P)-binding Rossmann-fold domains"/>
    <property type="match status" value="1"/>
</dbReference>
<evidence type="ECO:0000313" key="3">
    <source>
        <dbReference type="EMBL" id="PWE53470.1"/>
    </source>
</evidence>
<dbReference type="Proteomes" id="UP000245252">
    <property type="component" value="Unassembled WGS sequence"/>
</dbReference>
<dbReference type="RefSeq" id="WP_109461220.1">
    <property type="nucleotide sequence ID" value="NZ_QFBC01000016.1"/>
</dbReference>
<dbReference type="NCBIfam" id="NF005559">
    <property type="entry name" value="PRK07231.1"/>
    <property type="match status" value="1"/>
</dbReference>